<dbReference type="AlphaFoldDB" id="A0A433RPV3"/>
<dbReference type="RefSeq" id="WP_126991703.1">
    <property type="nucleotide sequence ID" value="NZ_JTFC01000042.1"/>
</dbReference>
<keyword evidence="1" id="KW-1133">Transmembrane helix</keyword>
<protein>
    <submittedName>
        <fullName evidence="2">Uncharacterized protein</fullName>
    </submittedName>
</protein>
<keyword evidence="1" id="KW-0812">Transmembrane</keyword>
<evidence type="ECO:0000313" key="3">
    <source>
        <dbReference type="Proteomes" id="UP000288623"/>
    </source>
</evidence>
<keyword evidence="1" id="KW-0472">Membrane</keyword>
<dbReference type="OrthoDB" id="2455636at2"/>
<accession>A0A433RPV3</accession>
<comment type="caution">
    <text evidence="2">The sequence shown here is derived from an EMBL/GenBank/DDBJ whole genome shotgun (WGS) entry which is preliminary data.</text>
</comment>
<evidence type="ECO:0000313" key="2">
    <source>
        <dbReference type="EMBL" id="RUS52377.1"/>
    </source>
</evidence>
<keyword evidence="3" id="KW-1185">Reference proteome</keyword>
<feature type="transmembrane region" description="Helical" evidence="1">
    <location>
        <begin position="75"/>
        <end position="94"/>
    </location>
</feature>
<reference evidence="2 3" key="1">
    <citation type="submission" date="2014-11" db="EMBL/GenBank/DDBJ databases">
        <title>Genome sequence and analysis of novel Kurthia sp.</title>
        <authorList>
            <person name="Lawson J.N."/>
            <person name="Gonzalez J.E."/>
            <person name="Rinauldi L."/>
            <person name="Xuan Z."/>
            <person name="Firman A."/>
            <person name="Shaddox L."/>
            <person name="Trudeau A."/>
            <person name="Shah S."/>
            <person name="Reiman D."/>
        </authorList>
    </citation>
    <scope>NUCLEOTIDE SEQUENCE [LARGE SCALE GENOMIC DNA]</scope>
    <source>
        <strain evidence="2 3">3B1D</strain>
    </source>
</reference>
<feature type="transmembrane region" description="Helical" evidence="1">
    <location>
        <begin position="43"/>
        <end position="63"/>
    </location>
</feature>
<dbReference type="Proteomes" id="UP000288623">
    <property type="component" value="Unassembled WGS sequence"/>
</dbReference>
<name>A0A433RPV3_9BACL</name>
<evidence type="ECO:0000256" key="1">
    <source>
        <dbReference type="SAM" id="Phobius"/>
    </source>
</evidence>
<feature type="transmembrane region" description="Helical" evidence="1">
    <location>
        <begin position="12"/>
        <end position="31"/>
    </location>
</feature>
<organism evidence="2 3">
    <name type="scientific">Candidatus Kurthia intestinigallinarum</name>
    <dbReference type="NCBI Taxonomy" id="1562256"/>
    <lineage>
        <taxon>Bacteria</taxon>
        <taxon>Bacillati</taxon>
        <taxon>Bacillota</taxon>
        <taxon>Bacilli</taxon>
        <taxon>Bacillales</taxon>
        <taxon>Caryophanaceae</taxon>
        <taxon>Kurthia</taxon>
    </lineage>
</organism>
<gene>
    <name evidence="2" type="ORF">QI30_16520</name>
</gene>
<sequence>MKENTTWLHIRATITFVSLICLTLFIAMVAISKEPVVIDVSTAKYIFFGALFLFLIECIRFALRFYYNVRYKWLMILGGIFFAAWVVVTFIWAIL</sequence>
<dbReference type="EMBL" id="JTFC01000042">
    <property type="protein sequence ID" value="RUS52377.1"/>
    <property type="molecule type" value="Genomic_DNA"/>
</dbReference>
<proteinExistence type="predicted"/>